<name>A0ABQ2N8W8_9ACTN</name>
<evidence type="ECO:0000313" key="2">
    <source>
        <dbReference type="Proteomes" id="UP000655410"/>
    </source>
</evidence>
<organism evidence="1 2">
    <name type="scientific">Nocardioides phosphati</name>
    <dbReference type="NCBI Taxonomy" id="1867775"/>
    <lineage>
        <taxon>Bacteria</taxon>
        <taxon>Bacillati</taxon>
        <taxon>Actinomycetota</taxon>
        <taxon>Actinomycetes</taxon>
        <taxon>Propionibacteriales</taxon>
        <taxon>Nocardioidaceae</taxon>
        <taxon>Nocardioides</taxon>
    </lineage>
</organism>
<dbReference type="EMBL" id="BMNI01000001">
    <property type="protein sequence ID" value="GGO86342.1"/>
    <property type="molecule type" value="Genomic_DNA"/>
</dbReference>
<keyword evidence="2" id="KW-1185">Reference proteome</keyword>
<protein>
    <submittedName>
        <fullName evidence="1">Uncharacterized protein</fullName>
    </submittedName>
</protein>
<evidence type="ECO:0000313" key="1">
    <source>
        <dbReference type="EMBL" id="GGO86342.1"/>
    </source>
</evidence>
<reference evidence="2" key="1">
    <citation type="journal article" date="2019" name="Int. J. Syst. Evol. Microbiol.">
        <title>The Global Catalogue of Microorganisms (GCM) 10K type strain sequencing project: providing services to taxonomists for standard genome sequencing and annotation.</title>
        <authorList>
            <consortium name="The Broad Institute Genomics Platform"/>
            <consortium name="The Broad Institute Genome Sequencing Center for Infectious Disease"/>
            <person name="Wu L."/>
            <person name="Ma J."/>
        </authorList>
    </citation>
    <scope>NUCLEOTIDE SEQUENCE [LARGE SCALE GENOMIC DNA]</scope>
    <source>
        <strain evidence="2">CGMCC 4.7371</strain>
    </source>
</reference>
<accession>A0ABQ2N8W8</accession>
<sequence>MTTTDEIRRANELLLQTAARLAQENDRVPAGVALRSFSRAVRMARLAGCPAGQLPVEAERVARQMLALRSEVPRPRQG</sequence>
<gene>
    <name evidence="1" type="ORF">GCM10011584_08420</name>
</gene>
<proteinExistence type="predicted"/>
<dbReference type="Proteomes" id="UP000655410">
    <property type="component" value="Unassembled WGS sequence"/>
</dbReference>
<comment type="caution">
    <text evidence="1">The sequence shown here is derived from an EMBL/GenBank/DDBJ whole genome shotgun (WGS) entry which is preliminary data.</text>
</comment>
<dbReference type="RefSeq" id="WP_188782688.1">
    <property type="nucleotide sequence ID" value="NZ_BMNI01000001.1"/>
</dbReference>